<organism evidence="3 4">
    <name type="scientific">Mycoplasma anserisalpingitidis</name>
    <dbReference type="NCBI Taxonomy" id="519450"/>
    <lineage>
        <taxon>Bacteria</taxon>
        <taxon>Bacillati</taxon>
        <taxon>Mycoplasmatota</taxon>
        <taxon>Mollicutes</taxon>
        <taxon>Mycoplasmataceae</taxon>
        <taxon>Mycoplasma</taxon>
    </lineage>
</organism>
<name>A0A5B8JAV0_9MOLU</name>
<dbReference type="OrthoDB" id="9933764at2"/>
<dbReference type="Proteomes" id="UP000318927">
    <property type="component" value="Chromosome"/>
</dbReference>
<proteinExistence type="predicted"/>
<dbReference type="Proteomes" id="UP000317512">
    <property type="component" value="Chromosome"/>
</dbReference>
<keyword evidence="5" id="KW-1185">Reference proteome</keyword>
<evidence type="ECO:0000313" key="5">
    <source>
        <dbReference type="Proteomes" id="UP000318927"/>
    </source>
</evidence>
<protein>
    <submittedName>
        <fullName evidence="3">Uncharacterized protein</fullName>
    </submittedName>
</protein>
<evidence type="ECO:0000313" key="2">
    <source>
        <dbReference type="EMBL" id="QDY86825.1"/>
    </source>
</evidence>
<keyword evidence="1" id="KW-0812">Transmembrane</keyword>
<keyword evidence="1" id="KW-1133">Transmembrane helix</keyword>
<dbReference type="RefSeq" id="WP_146308653.1">
    <property type="nucleotide sequence ID" value="NZ_CP041663.1"/>
</dbReference>
<keyword evidence="1" id="KW-0472">Membrane</keyword>
<dbReference type="KEGG" id="mans:FRW55_01450"/>
<dbReference type="EMBL" id="CP042295">
    <property type="protein sequence ID" value="QDY86825.1"/>
    <property type="molecule type" value="Genomic_DNA"/>
</dbReference>
<feature type="transmembrane region" description="Helical" evidence="1">
    <location>
        <begin position="52"/>
        <end position="72"/>
    </location>
</feature>
<sequence>MYLIIIFSVFAIFFISIGTLIYFLRKKNNKKYKVDENAKYSSKVYQTFIKNIPAMFILAGVVLIGILIKAILN</sequence>
<gene>
    <name evidence="3" type="ORF">FOY43_00790</name>
    <name evidence="2" type="ORF">FRW55_01450</name>
</gene>
<reference evidence="3 5" key="1">
    <citation type="journal article" date="2019" name="Microbiol. Resour. Announc.">
        <title>Complete Genome Sequences of Three Mycoplasma anserisalpingitis (Mycoplasma sp. 1220) Strains.</title>
        <authorList>
            <person name="Grozner D."/>
            <person name="Forro B."/>
            <person name="Kovacs A.B."/>
            <person name="Marton S."/>
            <person name="Banyai K."/>
            <person name="Kreizinger Z."/>
            <person name="Sulyok K.M."/>
            <person name="Gyuranecz M."/>
        </authorList>
    </citation>
    <scope>NUCLEOTIDE SEQUENCE</scope>
    <source>
        <strain evidence="2 5">ATCC:BAA-2147</strain>
        <strain evidence="3">MYCAV93</strain>
    </source>
</reference>
<evidence type="ECO:0000313" key="3">
    <source>
        <dbReference type="EMBL" id="QDY88202.1"/>
    </source>
</evidence>
<dbReference type="AlphaFoldDB" id="A0A5B8JAV0"/>
<reference evidence="4" key="2">
    <citation type="submission" date="2019-07" db="EMBL/GenBank/DDBJ databases">
        <title>Complete genome sequences of three Mycoplasma sp. 1220 strains.</title>
        <authorList>
            <person name="Grozner D."/>
            <person name="Forro B."/>
            <person name="Kovacs A.B."/>
            <person name="Marton S."/>
            <person name="Banyai K."/>
            <person name="Kreizinger Z."/>
            <person name="Sulyok K.M."/>
            <person name="Gyuranecz M."/>
        </authorList>
    </citation>
    <scope>NUCLEOTIDE SEQUENCE [LARGE SCALE GENOMIC DNA]</scope>
    <source>
        <strain evidence="4">MYCAV93</strain>
    </source>
</reference>
<evidence type="ECO:0000313" key="4">
    <source>
        <dbReference type="Proteomes" id="UP000317512"/>
    </source>
</evidence>
<feature type="transmembrane region" description="Helical" evidence="1">
    <location>
        <begin position="6"/>
        <end position="24"/>
    </location>
</feature>
<accession>A0A5B8JAV0</accession>
<evidence type="ECO:0000256" key="1">
    <source>
        <dbReference type="SAM" id="Phobius"/>
    </source>
</evidence>
<dbReference type="EMBL" id="CP041663">
    <property type="protein sequence ID" value="QDY88202.1"/>
    <property type="molecule type" value="Genomic_DNA"/>
</dbReference>